<feature type="region of interest" description="Disordered" evidence="4">
    <location>
        <begin position="1078"/>
        <end position="1104"/>
    </location>
</feature>
<dbReference type="GO" id="GO:0005524">
    <property type="term" value="F:ATP binding"/>
    <property type="evidence" value="ECO:0007669"/>
    <property type="project" value="UniProtKB-UniRule"/>
</dbReference>
<reference evidence="8 9" key="1">
    <citation type="journal article" date="2019" name="Sci. Rep.">
        <title>Comparative genomics of chytrid fungi reveal insights into the obligate biotrophic and pathogenic lifestyle of Synchytrium endobioticum.</title>
        <authorList>
            <person name="van de Vossenberg B.T.L.H."/>
            <person name="Warris S."/>
            <person name="Nguyen H.D.T."/>
            <person name="van Gent-Pelzer M.P.E."/>
            <person name="Joly D.L."/>
            <person name="van de Geest H.C."/>
            <person name="Bonants P.J.M."/>
            <person name="Smith D.S."/>
            <person name="Levesque C.A."/>
            <person name="van der Lee T.A.J."/>
        </authorList>
    </citation>
    <scope>NUCLEOTIDE SEQUENCE [LARGE SCALE GENOMIC DNA]</scope>
    <source>
        <strain evidence="7 9">LEV6574</strain>
        <strain evidence="6 8">MB42</strain>
    </source>
</reference>
<evidence type="ECO:0000256" key="2">
    <source>
        <dbReference type="ARBA" id="ARBA00022840"/>
    </source>
</evidence>
<feature type="region of interest" description="Disordered" evidence="4">
    <location>
        <begin position="473"/>
        <end position="493"/>
    </location>
</feature>
<dbReference type="CDD" id="cd14008">
    <property type="entry name" value="STKc_LKB1_CaMKK"/>
    <property type="match status" value="1"/>
</dbReference>
<dbReference type="EMBL" id="QEAM01000401">
    <property type="protein sequence ID" value="TPX40277.1"/>
    <property type="molecule type" value="Genomic_DNA"/>
</dbReference>
<dbReference type="InterPro" id="IPR017441">
    <property type="entry name" value="Protein_kinase_ATP_BS"/>
</dbReference>
<feature type="domain" description="Protein kinase" evidence="5">
    <location>
        <begin position="669"/>
        <end position="971"/>
    </location>
</feature>
<feature type="binding site" evidence="3">
    <location>
        <position position="698"/>
    </location>
    <ligand>
        <name>ATP</name>
        <dbReference type="ChEBI" id="CHEBI:30616"/>
    </ligand>
</feature>
<keyword evidence="1 3" id="KW-0547">Nucleotide-binding</keyword>
<dbReference type="Proteomes" id="UP000317494">
    <property type="component" value="Unassembled WGS sequence"/>
</dbReference>
<feature type="compositionally biased region" description="Low complexity" evidence="4">
    <location>
        <begin position="533"/>
        <end position="547"/>
    </location>
</feature>
<dbReference type="GO" id="GO:0035556">
    <property type="term" value="P:intracellular signal transduction"/>
    <property type="evidence" value="ECO:0007669"/>
    <property type="project" value="TreeGrafter"/>
</dbReference>
<feature type="compositionally biased region" description="Polar residues" evidence="4">
    <location>
        <begin position="1157"/>
        <end position="1173"/>
    </location>
</feature>
<dbReference type="InterPro" id="IPR011009">
    <property type="entry name" value="Kinase-like_dom_sf"/>
</dbReference>
<dbReference type="PROSITE" id="PS00107">
    <property type="entry name" value="PROTEIN_KINASE_ATP"/>
    <property type="match status" value="1"/>
</dbReference>
<protein>
    <recommendedName>
        <fullName evidence="5">Protein kinase domain-containing protein</fullName>
    </recommendedName>
</protein>
<dbReference type="Pfam" id="PF00069">
    <property type="entry name" value="Pkinase"/>
    <property type="match status" value="1"/>
</dbReference>
<feature type="region of interest" description="Disordered" evidence="4">
    <location>
        <begin position="123"/>
        <end position="144"/>
    </location>
</feature>
<dbReference type="InterPro" id="IPR008271">
    <property type="entry name" value="Ser/Thr_kinase_AS"/>
</dbReference>
<comment type="caution">
    <text evidence="6">The sequence shown here is derived from an EMBL/GenBank/DDBJ whole genome shotgun (WGS) entry which is preliminary data.</text>
</comment>
<feature type="compositionally biased region" description="Polar residues" evidence="4">
    <location>
        <begin position="564"/>
        <end position="573"/>
    </location>
</feature>
<feature type="compositionally biased region" description="Low complexity" evidence="4">
    <location>
        <begin position="54"/>
        <end position="84"/>
    </location>
</feature>
<evidence type="ECO:0000313" key="7">
    <source>
        <dbReference type="EMBL" id="TPX40277.1"/>
    </source>
</evidence>
<keyword evidence="8" id="KW-1185">Reference proteome</keyword>
<dbReference type="STRING" id="286115.A0A507CLQ7"/>
<evidence type="ECO:0000256" key="3">
    <source>
        <dbReference type="PROSITE-ProRule" id="PRU10141"/>
    </source>
</evidence>
<feature type="region of interest" description="Disordered" evidence="4">
    <location>
        <begin position="48"/>
        <end position="100"/>
    </location>
</feature>
<feature type="compositionally biased region" description="Basic and acidic residues" evidence="4">
    <location>
        <begin position="1024"/>
        <end position="1033"/>
    </location>
</feature>
<proteinExistence type="predicted"/>
<dbReference type="GO" id="GO:0005737">
    <property type="term" value="C:cytoplasm"/>
    <property type="evidence" value="ECO:0007669"/>
    <property type="project" value="TreeGrafter"/>
</dbReference>
<sequence length="1205" mass="128689">MRTNTSIVNAAGSSGVKANVVSAFSDAATVDGPDASGDLSTTSHPFYHSNDVLTASPNTNASTSTASSHPRSKTSGSRHSQTSSHSHHSRSGSGAATPTRHGKLATVLDGVFDKLFNGLRRASASVSYGSPPTSSARGPTESTLDLSNESSLLACKQNPHYSSQPSLVITSNTSHVHTHHHLIAKPPLSDVSASPSVKESTSKFWRVKSVKPADINTVMQKDNGRSQPSASLPILATAPLSSATAEPAHPAIHHDPTKMLVFHSRPTASDNSTAPSLNRSASSMLMKAAFANTCPMVMSTFPRTASGGVRFGGTDETTPECAATAQTIRMGSSSTLTQMSISSSRQSLNIYDSPDLASSKSSLAILDPITAPHDLIPIAIQPVCDVAGKKIGKRSVPNISTRVQIHGGSLSSPKSAKSMSVSFSSGDIASSGPPSPSWKLSAADSPLSTQSSQSSMRLGKFLGSLTTRSRNSMSTLSVGLRDDSFSSSSSTESHLRLSIGDSINGSVSLLRTGSMSRGIRRREAVDSSHHGLPPASSPTQAAATIPTNNAGQRRHSSSDDVFSVQPQPSTWHQGPSCAYSASKLSLRRNPSVDLTPPAKKSGTRGLANSRSRSVGSSLNILADISTKRSSSKSHHVVETSTIYDRNESPVSLFTPTGEAETTQGKVNQYYIVRDIGSGAFGRVVLCRHEDTGVYYACKIISKSRLKKKFRWAHAGAPRRLPSADVAPPSATPTTPLPIPPVTSPVEPVDHLAVIKREIAILKKLSKHPNINALIEVLDDLSEDNLYMIFELCEYGPVMKILPGQVVRSFSEDMARKYFTDVVLGLEYLHYQRIIHRDIKPENLLLTLDHKVQIADFGISHMFQEGEDDPLLDNKNTSPLFSPPEACATDTKNIKGKAVDVWALGVTLYCFVHGCCPFEDLGIIELCRKITADEPIISRSLSPTLRDLLHRMLQKDPNQRISLQEIKVHPWVTLNGTCPMMPSEENCVAAEVTEEEVEQAFRPAAAMMFVSKLMSKLRGRKSKSRNSERSEKSLSSKASKPSRARSADILSRPMGGSNESVGSATLSSFNSINTASTEGLFQSSSPSRWTIGGSAQKLPSSAADGLRELPVPPLPPKPHPLLLASHGTRSRSFDQAMLGSLGLTVATGSSKVAPLTALPTQTRPRSGSADSATDQKPLFPPRSRANSSIMSHAKSSASMQMIREEH</sequence>
<dbReference type="GO" id="GO:0004683">
    <property type="term" value="F:calcium/calmodulin-dependent protein kinase activity"/>
    <property type="evidence" value="ECO:0007669"/>
    <property type="project" value="TreeGrafter"/>
</dbReference>
<dbReference type="PANTHER" id="PTHR24346">
    <property type="entry name" value="MAP/MICROTUBULE AFFINITY-REGULATING KINASE"/>
    <property type="match status" value="1"/>
</dbReference>
<accession>A0A507CLQ7</accession>
<feature type="compositionally biased region" description="Low complexity" evidence="4">
    <location>
        <begin position="722"/>
        <end position="733"/>
    </location>
</feature>
<feature type="compositionally biased region" description="Low complexity" evidence="4">
    <location>
        <begin position="1184"/>
        <end position="1197"/>
    </location>
</feature>
<feature type="region of interest" description="Disordered" evidence="4">
    <location>
        <begin position="1015"/>
        <end position="1061"/>
    </location>
</feature>
<feature type="compositionally biased region" description="Polar residues" evidence="4">
    <location>
        <begin position="124"/>
        <end position="144"/>
    </location>
</feature>
<feature type="region of interest" description="Disordered" evidence="4">
    <location>
        <begin position="522"/>
        <end position="612"/>
    </location>
</feature>
<dbReference type="VEuPathDB" id="FungiDB:SeMB42_g06278"/>
<evidence type="ECO:0000259" key="5">
    <source>
        <dbReference type="PROSITE" id="PS50011"/>
    </source>
</evidence>
<dbReference type="SMART" id="SM00220">
    <property type="entry name" value="S_TKc"/>
    <property type="match status" value="1"/>
</dbReference>
<dbReference type="PANTHER" id="PTHR24346:SF77">
    <property type="entry name" value="SERINE THREONINE PROTEIN KINASE"/>
    <property type="match status" value="1"/>
</dbReference>
<name>A0A507CLQ7_9FUNG</name>
<feature type="compositionally biased region" description="Low complexity" evidence="4">
    <location>
        <begin position="445"/>
        <end position="455"/>
    </location>
</feature>
<dbReference type="EMBL" id="QEAN01000342">
    <property type="protein sequence ID" value="TPX39716.1"/>
    <property type="molecule type" value="Genomic_DNA"/>
</dbReference>
<feature type="region of interest" description="Disordered" evidence="4">
    <location>
        <begin position="1155"/>
        <end position="1205"/>
    </location>
</feature>
<feature type="region of interest" description="Disordered" evidence="4">
    <location>
        <begin position="720"/>
        <end position="741"/>
    </location>
</feature>
<dbReference type="InterPro" id="IPR000719">
    <property type="entry name" value="Prot_kinase_dom"/>
</dbReference>
<evidence type="ECO:0000256" key="1">
    <source>
        <dbReference type="ARBA" id="ARBA00022741"/>
    </source>
</evidence>
<dbReference type="Gene3D" id="3.30.200.20">
    <property type="entry name" value="Phosphorylase Kinase, domain 1"/>
    <property type="match status" value="1"/>
</dbReference>
<dbReference type="OrthoDB" id="68483at2759"/>
<evidence type="ECO:0000313" key="6">
    <source>
        <dbReference type="EMBL" id="TPX39716.1"/>
    </source>
</evidence>
<dbReference type="PROSITE" id="PS00108">
    <property type="entry name" value="PROTEIN_KINASE_ST"/>
    <property type="match status" value="1"/>
</dbReference>
<feature type="region of interest" description="Disordered" evidence="4">
    <location>
        <begin position="421"/>
        <end position="455"/>
    </location>
</feature>
<evidence type="ECO:0000256" key="4">
    <source>
        <dbReference type="SAM" id="MobiDB-lite"/>
    </source>
</evidence>
<dbReference type="Proteomes" id="UP000320475">
    <property type="component" value="Unassembled WGS sequence"/>
</dbReference>
<keyword evidence="2 3" id="KW-0067">ATP-binding</keyword>
<evidence type="ECO:0000313" key="8">
    <source>
        <dbReference type="Proteomes" id="UP000317494"/>
    </source>
</evidence>
<dbReference type="GO" id="GO:0005516">
    <property type="term" value="F:calmodulin binding"/>
    <property type="evidence" value="ECO:0007669"/>
    <property type="project" value="TreeGrafter"/>
</dbReference>
<feature type="compositionally biased region" description="Polar residues" evidence="4">
    <location>
        <begin position="1078"/>
        <end position="1087"/>
    </location>
</feature>
<gene>
    <name evidence="7" type="ORF">SeLEV6574_g06704</name>
    <name evidence="6" type="ORF">SeMB42_g06278</name>
</gene>
<dbReference type="SUPFAM" id="SSF56112">
    <property type="entry name" value="Protein kinase-like (PK-like)"/>
    <property type="match status" value="1"/>
</dbReference>
<dbReference type="AlphaFoldDB" id="A0A507CLQ7"/>
<dbReference type="PROSITE" id="PS50011">
    <property type="entry name" value="PROTEIN_KINASE_DOM"/>
    <property type="match status" value="1"/>
</dbReference>
<dbReference type="Gene3D" id="1.10.510.10">
    <property type="entry name" value="Transferase(Phosphotransferase) domain 1"/>
    <property type="match status" value="1"/>
</dbReference>
<dbReference type="FunFam" id="1.10.510.10:FF:000571">
    <property type="entry name" value="Maternal embryonic leucine zipper kinase"/>
    <property type="match status" value="1"/>
</dbReference>
<organism evidence="6 8">
    <name type="scientific">Synchytrium endobioticum</name>
    <dbReference type="NCBI Taxonomy" id="286115"/>
    <lineage>
        <taxon>Eukaryota</taxon>
        <taxon>Fungi</taxon>
        <taxon>Fungi incertae sedis</taxon>
        <taxon>Chytridiomycota</taxon>
        <taxon>Chytridiomycota incertae sedis</taxon>
        <taxon>Chytridiomycetes</taxon>
        <taxon>Synchytriales</taxon>
        <taxon>Synchytriaceae</taxon>
        <taxon>Synchytrium</taxon>
    </lineage>
</organism>
<evidence type="ECO:0000313" key="9">
    <source>
        <dbReference type="Proteomes" id="UP000320475"/>
    </source>
</evidence>